<dbReference type="EMBL" id="JASHID010000008">
    <property type="protein sequence ID" value="MDI9865276.1"/>
    <property type="molecule type" value="Genomic_DNA"/>
</dbReference>
<name>A0ABT6YP17_9BACT</name>
<evidence type="ECO:0000313" key="2">
    <source>
        <dbReference type="Proteomes" id="UP001236569"/>
    </source>
</evidence>
<organism evidence="1 2">
    <name type="scientific">Flectobacillus longus</name>
    <dbReference type="NCBI Taxonomy" id="2984207"/>
    <lineage>
        <taxon>Bacteria</taxon>
        <taxon>Pseudomonadati</taxon>
        <taxon>Bacteroidota</taxon>
        <taxon>Cytophagia</taxon>
        <taxon>Cytophagales</taxon>
        <taxon>Flectobacillaceae</taxon>
        <taxon>Flectobacillus</taxon>
    </lineage>
</organism>
<accession>A0ABT6YP17</accession>
<reference evidence="1 2" key="1">
    <citation type="submission" date="2023-05" db="EMBL/GenBank/DDBJ databases">
        <title>Novel species of genus Flectobacillus isolated from stream in China.</title>
        <authorList>
            <person name="Lu H."/>
        </authorList>
    </citation>
    <scope>NUCLEOTIDE SEQUENCE [LARGE SCALE GENOMIC DNA]</scope>
    <source>
        <strain evidence="1 2">DC10W</strain>
    </source>
</reference>
<dbReference type="Proteomes" id="UP001236569">
    <property type="component" value="Unassembled WGS sequence"/>
</dbReference>
<keyword evidence="2" id="KW-1185">Reference proteome</keyword>
<proteinExistence type="predicted"/>
<dbReference type="InterPro" id="IPR013783">
    <property type="entry name" value="Ig-like_fold"/>
</dbReference>
<protein>
    <submittedName>
        <fullName evidence="1">Gliding motility-associated C-terminal domain-containing protein</fullName>
    </submittedName>
</protein>
<dbReference type="Pfam" id="PF13585">
    <property type="entry name" value="CHU_C"/>
    <property type="match status" value="1"/>
</dbReference>
<dbReference type="NCBIfam" id="TIGR04131">
    <property type="entry name" value="Bac_Flav_CTERM"/>
    <property type="match status" value="1"/>
</dbReference>
<comment type="caution">
    <text evidence="1">The sequence shown here is derived from an EMBL/GenBank/DDBJ whole genome shotgun (WGS) entry which is preliminary data.</text>
</comment>
<dbReference type="Gene3D" id="2.60.40.10">
    <property type="entry name" value="Immunoglobulins"/>
    <property type="match status" value="1"/>
</dbReference>
<dbReference type="InterPro" id="IPR026341">
    <property type="entry name" value="T9SS_type_B"/>
</dbReference>
<sequence>MIISNYVHAASVLGGNLELISRSSTTNGKFRLLLHVYYDKSGGAPTSSDDNLKVGIFQKSNNTLKASLTLKASSLTGKEVSFNNQDCANSQQLGILQVDYEGDFVVSSADYADAGGYYVVVEKCCRANVTNISSPTSTGALFYLEFPALKQSGNEFYNSSPEFHAITGAYICKGQAFSYDFGATDRDNDQLSYALVTPYKGSSTSTNNNPTPTGSGSYATVSWAGGSSASAQIPGSPALSVNASGILSVTASTVGTYLFCVEVTEKRNGVTIGKTRRDFVLKVIDCSATVSATPVISDASGSPISTGTVCKNGYIDLSTPANSNYTYQWQKDGLNIAGATDSKVKAEGAGTYTVLVSAKNGCGLPKASSNVTLTERPGLDLYLSHVYRDACTKFLLNVKENPPGSTFQETDFLYTWYIDGVKQTKTFNGIQSDITNFAVDEFPLPTQAQKIEYTVTLRNAATSANSCTYILKKTIDYPTQPNATLTTNSGLTSYCDSDDFVISALNSSDFDYVWSKNNAIMPNEKSNSIKVKDLGTNTFQLKVSTVSGCTKTSNITVTGTASTPVTFSLDPICLPTTATIDLTKFVNPYNSGGVFKDSRGTTLTSTTINPTTYGAGSYDITYTFGANAGCQSKATATLKIGAAPVFTLSPDVVIKAGESTTLTSSLATSTNLADYTLLWSPATGLSEVNTPVTVATPNQSTNYALKVTDNATQCADEKIVKVFVSGKIVNTFTPNEDGINDFWDLSDITTSFPNASVKLFNRWGNEVFTTNDYASNPFKGIIDDKEVKSSTYYYVIEIRKDWPTLTGYLTVIK</sequence>
<evidence type="ECO:0000313" key="1">
    <source>
        <dbReference type="EMBL" id="MDI9865276.1"/>
    </source>
</evidence>
<gene>
    <name evidence="1" type="ORF">QM480_13130</name>
</gene>